<dbReference type="Gene3D" id="3.40.50.2300">
    <property type="match status" value="1"/>
</dbReference>
<dbReference type="Proteomes" id="UP001319200">
    <property type="component" value="Unassembled WGS sequence"/>
</dbReference>
<evidence type="ECO:0000313" key="8">
    <source>
        <dbReference type="EMBL" id="MBT1698715.1"/>
    </source>
</evidence>
<dbReference type="CDD" id="cd06170">
    <property type="entry name" value="LuxR_C_like"/>
    <property type="match status" value="1"/>
</dbReference>
<feature type="domain" description="Response regulatory" evidence="7">
    <location>
        <begin position="5"/>
        <end position="123"/>
    </location>
</feature>
<keyword evidence="1 5" id="KW-0597">Phosphoprotein</keyword>
<dbReference type="SUPFAM" id="SSF46894">
    <property type="entry name" value="C-terminal effector domain of the bipartite response regulators"/>
    <property type="match status" value="1"/>
</dbReference>
<protein>
    <submittedName>
        <fullName evidence="8">Response regulator transcription factor</fullName>
    </submittedName>
</protein>
<dbReference type="InterPro" id="IPR011006">
    <property type="entry name" value="CheY-like_superfamily"/>
</dbReference>
<dbReference type="EMBL" id="JAHESF010000017">
    <property type="protein sequence ID" value="MBT1698715.1"/>
    <property type="molecule type" value="Genomic_DNA"/>
</dbReference>
<evidence type="ECO:0000256" key="5">
    <source>
        <dbReference type="PROSITE-ProRule" id="PRU00169"/>
    </source>
</evidence>
<dbReference type="AlphaFoldDB" id="A0AAP2DLV1"/>
<evidence type="ECO:0000256" key="4">
    <source>
        <dbReference type="ARBA" id="ARBA00023163"/>
    </source>
</evidence>
<sequence length="210" mass="23413">MRPLKIFIADDHQLVQEGLSSLIRGIEHFTLVGAASTGEELISTLSRAEVLPDICILDIEMPGQGGVATLRILKERFPALKVLILTMHEESFYVNRVIKEGADGYLHKNLNRDSFIESIGKIMKGESFFVQGLDATTPSPAQDTANPDVLTPREKHILRLIALGKSNKEIAKELHISHRTVDTHRNNLMHKLNISSSVLLVHYAYSNNLL</sequence>
<dbReference type="PRINTS" id="PR00038">
    <property type="entry name" value="HTHLUXR"/>
</dbReference>
<keyword evidence="3" id="KW-0238">DNA-binding</keyword>
<evidence type="ECO:0000256" key="1">
    <source>
        <dbReference type="ARBA" id="ARBA00022553"/>
    </source>
</evidence>
<dbReference type="CDD" id="cd17535">
    <property type="entry name" value="REC_NarL-like"/>
    <property type="match status" value="1"/>
</dbReference>
<dbReference type="SUPFAM" id="SSF52172">
    <property type="entry name" value="CheY-like"/>
    <property type="match status" value="1"/>
</dbReference>
<dbReference type="PROSITE" id="PS50043">
    <property type="entry name" value="HTH_LUXR_2"/>
    <property type="match status" value="1"/>
</dbReference>
<keyword evidence="9" id="KW-1185">Reference proteome</keyword>
<dbReference type="InterPro" id="IPR058245">
    <property type="entry name" value="NreC/VraR/RcsB-like_REC"/>
</dbReference>
<proteinExistence type="predicted"/>
<evidence type="ECO:0000256" key="2">
    <source>
        <dbReference type="ARBA" id="ARBA00023015"/>
    </source>
</evidence>
<dbReference type="InterPro" id="IPR016032">
    <property type="entry name" value="Sig_transdc_resp-reg_C-effctor"/>
</dbReference>
<dbReference type="SMART" id="SM00448">
    <property type="entry name" value="REC"/>
    <property type="match status" value="1"/>
</dbReference>
<evidence type="ECO:0000259" key="6">
    <source>
        <dbReference type="PROSITE" id="PS50043"/>
    </source>
</evidence>
<accession>A0AAP2DLV1</accession>
<dbReference type="InterPro" id="IPR000792">
    <property type="entry name" value="Tscrpt_reg_LuxR_C"/>
</dbReference>
<feature type="domain" description="HTH luxR-type" evidence="6">
    <location>
        <begin position="143"/>
        <end position="208"/>
    </location>
</feature>
<dbReference type="GO" id="GO:0006355">
    <property type="term" value="P:regulation of DNA-templated transcription"/>
    <property type="evidence" value="ECO:0007669"/>
    <property type="project" value="InterPro"/>
</dbReference>
<dbReference type="InterPro" id="IPR001789">
    <property type="entry name" value="Sig_transdc_resp-reg_receiver"/>
</dbReference>
<dbReference type="GO" id="GO:0003677">
    <property type="term" value="F:DNA binding"/>
    <property type="evidence" value="ECO:0007669"/>
    <property type="project" value="UniProtKB-KW"/>
</dbReference>
<dbReference type="PANTHER" id="PTHR43214:SF41">
    <property type="entry name" value="NITRATE_NITRITE RESPONSE REGULATOR PROTEIN NARP"/>
    <property type="match status" value="1"/>
</dbReference>
<dbReference type="InterPro" id="IPR039420">
    <property type="entry name" value="WalR-like"/>
</dbReference>
<evidence type="ECO:0000259" key="7">
    <source>
        <dbReference type="PROSITE" id="PS50110"/>
    </source>
</evidence>
<dbReference type="Pfam" id="PF00072">
    <property type="entry name" value="Response_reg"/>
    <property type="match status" value="1"/>
</dbReference>
<name>A0AAP2DLV1_9BACT</name>
<keyword evidence="2" id="KW-0805">Transcription regulation</keyword>
<dbReference type="GO" id="GO:0000160">
    <property type="term" value="P:phosphorelay signal transduction system"/>
    <property type="evidence" value="ECO:0007669"/>
    <property type="project" value="InterPro"/>
</dbReference>
<evidence type="ECO:0000256" key="3">
    <source>
        <dbReference type="ARBA" id="ARBA00023125"/>
    </source>
</evidence>
<keyword evidence="4" id="KW-0804">Transcription</keyword>
<dbReference type="PROSITE" id="PS00622">
    <property type="entry name" value="HTH_LUXR_1"/>
    <property type="match status" value="1"/>
</dbReference>
<organism evidence="8 9">
    <name type="scientific">Chryseosolibacter histidini</name>
    <dbReference type="NCBI Taxonomy" id="2782349"/>
    <lineage>
        <taxon>Bacteria</taxon>
        <taxon>Pseudomonadati</taxon>
        <taxon>Bacteroidota</taxon>
        <taxon>Cytophagia</taxon>
        <taxon>Cytophagales</taxon>
        <taxon>Chryseotaleaceae</taxon>
        <taxon>Chryseosolibacter</taxon>
    </lineage>
</organism>
<comment type="caution">
    <text evidence="8">The sequence shown here is derived from an EMBL/GenBank/DDBJ whole genome shotgun (WGS) entry which is preliminary data.</text>
</comment>
<dbReference type="RefSeq" id="WP_254165392.1">
    <property type="nucleotide sequence ID" value="NZ_JAHESF010000017.1"/>
</dbReference>
<evidence type="ECO:0000313" key="9">
    <source>
        <dbReference type="Proteomes" id="UP001319200"/>
    </source>
</evidence>
<gene>
    <name evidence="8" type="ORF">KK083_17615</name>
</gene>
<dbReference type="Pfam" id="PF00196">
    <property type="entry name" value="GerE"/>
    <property type="match status" value="1"/>
</dbReference>
<reference evidence="8 9" key="1">
    <citation type="submission" date="2021-05" db="EMBL/GenBank/DDBJ databases">
        <title>A Polyphasic approach of four new species of the genus Ohtaekwangia: Ohtaekwangia histidinii sp. nov., Ohtaekwangia cretensis sp. nov., Ohtaekwangia indiensis sp. nov., Ohtaekwangia reichenbachii sp. nov. from diverse environment.</title>
        <authorList>
            <person name="Octaviana S."/>
        </authorList>
    </citation>
    <scope>NUCLEOTIDE SEQUENCE [LARGE SCALE GENOMIC DNA]</scope>
    <source>
        <strain evidence="8 9">PWU4</strain>
    </source>
</reference>
<feature type="modified residue" description="4-aspartylphosphate" evidence="5">
    <location>
        <position position="58"/>
    </location>
</feature>
<dbReference type="PROSITE" id="PS50110">
    <property type="entry name" value="RESPONSE_REGULATORY"/>
    <property type="match status" value="1"/>
</dbReference>
<dbReference type="PANTHER" id="PTHR43214">
    <property type="entry name" value="TWO-COMPONENT RESPONSE REGULATOR"/>
    <property type="match status" value="1"/>
</dbReference>
<dbReference type="SMART" id="SM00421">
    <property type="entry name" value="HTH_LUXR"/>
    <property type="match status" value="1"/>
</dbReference>